<comment type="subunit">
    <text evidence="5">Binds ribosomal protein uS19.</text>
</comment>
<protein>
    <recommendedName>
        <fullName evidence="5">Ribosome maturation factor RimM</fullName>
    </recommendedName>
</protein>
<dbReference type="RefSeq" id="WP_038066140.1">
    <property type="nucleotide sequence ID" value="NZ_JPSL02000039.1"/>
</dbReference>
<dbReference type="EMBL" id="JPSL02000039">
    <property type="protein sequence ID" value="KIX84533.1"/>
    <property type="molecule type" value="Genomic_DNA"/>
</dbReference>
<dbReference type="Gene3D" id="2.40.30.60">
    <property type="entry name" value="RimM"/>
    <property type="match status" value="1"/>
</dbReference>
<evidence type="ECO:0000256" key="1">
    <source>
        <dbReference type="ARBA" id="ARBA00022490"/>
    </source>
</evidence>
<dbReference type="NCBIfam" id="NF010403">
    <property type="entry name" value="PRK13829.1"/>
    <property type="match status" value="1"/>
</dbReference>
<dbReference type="GO" id="GO:0005737">
    <property type="term" value="C:cytoplasm"/>
    <property type="evidence" value="ECO:0007669"/>
    <property type="project" value="UniProtKB-SubCell"/>
</dbReference>
<dbReference type="Pfam" id="PF01782">
    <property type="entry name" value="RimM"/>
    <property type="match status" value="1"/>
</dbReference>
<dbReference type="SUPFAM" id="SSF50447">
    <property type="entry name" value="Translation proteins"/>
    <property type="match status" value="1"/>
</dbReference>
<feature type="domain" description="PRC-barrel" evidence="7">
    <location>
        <begin position="88"/>
        <end position="162"/>
    </location>
</feature>
<dbReference type="InterPro" id="IPR011033">
    <property type="entry name" value="PRC_barrel-like_sf"/>
</dbReference>
<evidence type="ECO:0000256" key="2">
    <source>
        <dbReference type="ARBA" id="ARBA00022517"/>
    </source>
</evidence>
<dbReference type="STRING" id="276.THFILI_07355"/>
<dbReference type="PANTHER" id="PTHR33692:SF1">
    <property type="entry name" value="RIBOSOME MATURATION FACTOR RIMM"/>
    <property type="match status" value="1"/>
</dbReference>
<proteinExistence type="inferred from homology"/>
<dbReference type="Gene3D" id="2.30.30.240">
    <property type="entry name" value="PRC-barrel domain"/>
    <property type="match status" value="1"/>
</dbReference>
<name>A0A0D6XCE5_THEFI</name>
<keyword evidence="3 5" id="KW-0698">rRNA processing</keyword>
<comment type="subcellular location">
    <subcellularLocation>
        <location evidence="5">Cytoplasm</location>
    </subcellularLocation>
</comment>
<evidence type="ECO:0000313" key="8">
    <source>
        <dbReference type="EMBL" id="KIX84533.1"/>
    </source>
</evidence>
<dbReference type="GO" id="GO:0043022">
    <property type="term" value="F:ribosome binding"/>
    <property type="evidence" value="ECO:0007669"/>
    <property type="project" value="InterPro"/>
</dbReference>
<keyword evidence="1 5" id="KW-0963">Cytoplasm</keyword>
<evidence type="ECO:0000259" key="7">
    <source>
        <dbReference type="Pfam" id="PF05239"/>
    </source>
</evidence>
<dbReference type="NCBIfam" id="TIGR02273">
    <property type="entry name" value="16S_RimM"/>
    <property type="match status" value="1"/>
</dbReference>
<comment type="domain">
    <text evidence="5">The PRC barrel domain binds ribosomal protein uS19.</text>
</comment>
<comment type="similarity">
    <text evidence="5">Belongs to the RimM family.</text>
</comment>
<dbReference type="HAMAP" id="MF_00014">
    <property type="entry name" value="Ribosome_mat_RimM"/>
    <property type="match status" value="1"/>
</dbReference>
<dbReference type="SUPFAM" id="SSF50346">
    <property type="entry name" value="PRC-barrel domain"/>
    <property type="match status" value="1"/>
</dbReference>
<accession>A0A0D6XCE5</accession>
<dbReference type="InterPro" id="IPR027275">
    <property type="entry name" value="PRC-brl_dom"/>
</dbReference>
<dbReference type="GO" id="GO:0005840">
    <property type="term" value="C:ribosome"/>
    <property type="evidence" value="ECO:0007669"/>
    <property type="project" value="InterPro"/>
</dbReference>
<dbReference type="GO" id="GO:0006364">
    <property type="term" value="P:rRNA processing"/>
    <property type="evidence" value="ECO:0007669"/>
    <property type="project" value="UniProtKB-UniRule"/>
</dbReference>
<evidence type="ECO:0000256" key="4">
    <source>
        <dbReference type="ARBA" id="ARBA00023186"/>
    </source>
</evidence>
<dbReference type="InterPro" id="IPR002676">
    <property type="entry name" value="RimM_N"/>
</dbReference>
<comment type="caution">
    <text evidence="8">The sequence shown here is derived from an EMBL/GenBank/DDBJ whole genome shotgun (WGS) entry which is preliminary data.</text>
</comment>
<dbReference type="GO" id="GO:0042274">
    <property type="term" value="P:ribosomal small subunit biogenesis"/>
    <property type="evidence" value="ECO:0007669"/>
    <property type="project" value="UniProtKB-UniRule"/>
</dbReference>
<evidence type="ECO:0000256" key="5">
    <source>
        <dbReference type="HAMAP-Rule" id="MF_00014"/>
    </source>
</evidence>
<gene>
    <name evidence="5 8" type="primary">rimM</name>
    <name evidence="8" type="ORF">THFILI_07355</name>
</gene>
<keyword evidence="9" id="KW-1185">Reference proteome</keyword>
<dbReference type="Pfam" id="PF05239">
    <property type="entry name" value="PRC"/>
    <property type="match status" value="1"/>
</dbReference>
<dbReference type="InterPro" id="IPR036976">
    <property type="entry name" value="RimM_N_sf"/>
</dbReference>
<dbReference type="InterPro" id="IPR011961">
    <property type="entry name" value="RimM"/>
</dbReference>
<dbReference type="AlphaFoldDB" id="A0A0D6XCE5"/>
<evidence type="ECO:0000259" key="6">
    <source>
        <dbReference type="Pfam" id="PF01782"/>
    </source>
</evidence>
<keyword evidence="2 5" id="KW-0690">Ribosome biogenesis</keyword>
<evidence type="ECO:0000313" key="9">
    <source>
        <dbReference type="Proteomes" id="UP000030364"/>
    </source>
</evidence>
<dbReference type="Proteomes" id="UP000030364">
    <property type="component" value="Unassembled WGS sequence"/>
</dbReference>
<sequence>MGRLVEIGRLGSPYALAGGLKFRGEEVILHLERVYIEGQGFRAIRDVFRAGSDWVVQLLGVTSREMAEALVGLRVYALEEELPPLEEGRFYYFRLIGLPVYVGEALLGRVVDVLDTGAQDVLVVEGEGPRLRDRAPRLIPLQAPYVRVEEGSVWVEPIEGLLD</sequence>
<comment type="function">
    <text evidence="5">An accessory protein needed during the final step in the assembly of 30S ribosomal subunit, possibly for assembly of the head region. Essential for efficient processing of 16S rRNA. May be needed both before and after RbfA during the maturation of 16S rRNA. It has affinity for free ribosomal 30S subunits but not for 70S ribosomes.</text>
</comment>
<dbReference type="InterPro" id="IPR009000">
    <property type="entry name" value="Transl_B-barrel_sf"/>
</dbReference>
<feature type="domain" description="RimM N-terminal" evidence="6">
    <location>
        <begin position="7"/>
        <end position="80"/>
    </location>
</feature>
<dbReference type="OrthoDB" id="9810331at2"/>
<evidence type="ECO:0000256" key="3">
    <source>
        <dbReference type="ARBA" id="ARBA00022552"/>
    </source>
</evidence>
<organism evidence="8 9">
    <name type="scientific">Thermus filiformis</name>
    <dbReference type="NCBI Taxonomy" id="276"/>
    <lineage>
        <taxon>Bacteria</taxon>
        <taxon>Thermotogati</taxon>
        <taxon>Deinococcota</taxon>
        <taxon>Deinococci</taxon>
        <taxon>Thermales</taxon>
        <taxon>Thermaceae</taxon>
        <taxon>Thermus</taxon>
    </lineage>
</organism>
<keyword evidence="4 5" id="KW-0143">Chaperone</keyword>
<dbReference type="PANTHER" id="PTHR33692">
    <property type="entry name" value="RIBOSOME MATURATION FACTOR RIMM"/>
    <property type="match status" value="1"/>
</dbReference>
<reference evidence="8 9" key="1">
    <citation type="journal article" date="2015" name="Genome Announc.">
        <title>Draft Genome Sequence of the Thermophile Thermus filiformis ATCC 43280, Producer of Carotenoid-(Di)glucoside-Branched Fatty Acid (Di)esters and Source of Hyperthermostable Enzymes of Biotechnological Interest.</title>
        <authorList>
            <person name="Mandelli F."/>
            <person name="Oliveira Ramires B."/>
            <person name="Couger M.B."/>
            <person name="Paixao D.A."/>
            <person name="Camilo C.M."/>
            <person name="Polikarpov I."/>
            <person name="Prade R."/>
            <person name="Riano-Pachon D.M."/>
            <person name="Squina F.M."/>
        </authorList>
    </citation>
    <scope>NUCLEOTIDE SEQUENCE [LARGE SCALE GENOMIC DNA]</scope>
    <source>
        <strain evidence="8 9">ATCC 43280</strain>
    </source>
</reference>